<feature type="transmembrane region" description="Helical" evidence="8">
    <location>
        <begin position="125"/>
        <end position="146"/>
    </location>
</feature>
<comment type="subcellular location">
    <subcellularLocation>
        <location evidence="1">Cell membrane</location>
        <topology evidence="1">Multi-pass membrane protein</topology>
    </subcellularLocation>
</comment>
<comment type="caution">
    <text evidence="9">The sequence shown here is derived from an EMBL/GenBank/DDBJ whole genome shotgun (WGS) entry which is preliminary data.</text>
</comment>
<dbReference type="GO" id="GO:0022857">
    <property type="term" value="F:transmembrane transporter activity"/>
    <property type="evidence" value="ECO:0007669"/>
    <property type="project" value="InterPro"/>
</dbReference>
<name>A0A4U5TQY9_9FLAO</name>
<evidence type="ECO:0000256" key="8">
    <source>
        <dbReference type="SAM" id="Phobius"/>
    </source>
</evidence>
<dbReference type="RefSeq" id="WP_138931585.1">
    <property type="nucleotide sequence ID" value="NZ_SWMU01000002.1"/>
</dbReference>
<evidence type="ECO:0000256" key="6">
    <source>
        <dbReference type="ARBA" id="ARBA00022989"/>
    </source>
</evidence>
<dbReference type="CDD" id="cd06550">
    <property type="entry name" value="TM_ABC_iron-siderophores_like"/>
    <property type="match status" value="1"/>
</dbReference>
<keyword evidence="6 8" id="KW-1133">Transmembrane helix</keyword>
<dbReference type="GO" id="GO:0033214">
    <property type="term" value="P:siderophore-iron import into cell"/>
    <property type="evidence" value="ECO:0007669"/>
    <property type="project" value="TreeGrafter"/>
</dbReference>
<organism evidence="9 10">
    <name type="scientific">Mesohalobacter halotolerans</name>
    <dbReference type="NCBI Taxonomy" id="1883405"/>
    <lineage>
        <taxon>Bacteria</taxon>
        <taxon>Pseudomonadati</taxon>
        <taxon>Bacteroidota</taxon>
        <taxon>Flavobacteriia</taxon>
        <taxon>Flavobacteriales</taxon>
        <taxon>Flavobacteriaceae</taxon>
        <taxon>Mesohalobacter</taxon>
    </lineage>
</organism>
<keyword evidence="3" id="KW-0813">Transport</keyword>
<feature type="transmembrane region" description="Helical" evidence="8">
    <location>
        <begin position="60"/>
        <end position="77"/>
    </location>
</feature>
<dbReference type="SUPFAM" id="SSF81345">
    <property type="entry name" value="ABC transporter involved in vitamin B12 uptake, BtuC"/>
    <property type="match status" value="1"/>
</dbReference>
<evidence type="ECO:0000256" key="3">
    <source>
        <dbReference type="ARBA" id="ARBA00022448"/>
    </source>
</evidence>
<dbReference type="GO" id="GO:0005886">
    <property type="term" value="C:plasma membrane"/>
    <property type="evidence" value="ECO:0007669"/>
    <property type="project" value="UniProtKB-SubCell"/>
</dbReference>
<dbReference type="PANTHER" id="PTHR30472">
    <property type="entry name" value="FERRIC ENTEROBACTIN TRANSPORT SYSTEM PERMEASE PROTEIN"/>
    <property type="match status" value="1"/>
</dbReference>
<keyword evidence="10" id="KW-1185">Reference proteome</keyword>
<dbReference type="InterPro" id="IPR037294">
    <property type="entry name" value="ABC_BtuC-like"/>
</dbReference>
<sequence length="340" mass="36433">MKTLKLSLISILILILVLLLNISLGSVSIPLQDITRVIFTGESSVDTWTYIILDYRLPKAMTAIIVGSGLGVSGLLMQTFFRNPLAGPYVLGLSSGASLGVALLLMGSGILGLSFTNYLWFSKTAVILASSLGSLMVMGAVLITSVKIKDSMALLIIGLMFASLTGAVVNLLSYFSASDELQQFVFWSLGSLGDLSWSEVSILGVFWFLGLILCLFLIKPLDALLIGESYAKSLGVHIKLLRFMTIIATCVLTGSITAFAGPIAFVGLAIPHLMRLILKTNKHLILLPTVCMGGAVVMLICDSISQLPGVDYTLPINAVTSLFGAPIVIWLILRSRQLNF</sequence>
<dbReference type="OrthoDB" id="9811721at2"/>
<dbReference type="InterPro" id="IPR000522">
    <property type="entry name" value="ABC_transptr_permease_BtuC"/>
</dbReference>
<evidence type="ECO:0000256" key="4">
    <source>
        <dbReference type="ARBA" id="ARBA00022475"/>
    </source>
</evidence>
<dbReference type="Proteomes" id="UP000306552">
    <property type="component" value="Unassembled WGS sequence"/>
</dbReference>
<feature type="transmembrane region" description="Helical" evidence="8">
    <location>
        <begin position="285"/>
        <end position="306"/>
    </location>
</feature>
<feature type="transmembrane region" description="Helical" evidence="8">
    <location>
        <begin position="89"/>
        <end position="113"/>
    </location>
</feature>
<dbReference type="PANTHER" id="PTHR30472:SF41">
    <property type="entry name" value="TRANSPORT SYSTEM PERMEASE PROTEIN"/>
    <property type="match status" value="1"/>
</dbReference>
<proteinExistence type="inferred from homology"/>
<accession>A0A4U5TQY9</accession>
<feature type="transmembrane region" description="Helical" evidence="8">
    <location>
        <begin position="312"/>
        <end position="333"/>
    </location>
</feature>
<keyword evidence="7 8" id="KW-0472">Membrane</keyword>
<evidence type="ECO:0000256" key="1">
    <source>
        <dbReference type="ARBA" id="ARBA00004651"/>
    </source>
</evidence>
<keyword evidence="5 8" id="KW-0812">Transmembrane</keyword>
<protein>
    <submittedName>
        <fullName evidence="9">Iron ABC transporter permease</fullName>
    </submittedName>
</protein>
<reference evidence="9 10" key="1">
    <citation type="submission" date="2019-04" db="EMBL/GenBank/DDBJ databases">
        <title>Psychroflexus halotolerans sp. nov., isolated from a marine solar saltern.</title>
        <authorList>
            <person name="Feng X."/>
        </authorList>
    </citation>
    <scope>NUCLEOTIDE SEQUENCE [LARGE SCALE GENOMIC DNA]</scope>
    <source>
        <strain evidence="9 10">WDS2C27</strain>
    </source>
</reference>
<evidence type="ECO:0000313" key="10">
    <source>
        <dbReference type="Proteomes" id="UP000306552"/>
    </source>
</evidence>
<evidence type="ECO:0000256" key="2">
    <source>
        <dbReference type="ARBA" id="ARBA00007935"/>
    </source>
</evidence>
<dbReference type="Pfam" id="PF01032">
    <property type="entry name" value="FecCD"/>
    <property type="match status" value="1"/>
</dbReference>
<gene>
    <name evidence="9" type="ORF">FCN74_05440</name>
</gene>
<feature type="transmembrane region" description="Helical" evidence="8">
    <location>
        <begin position="153"/>
        <end position="175"/>
    </location>
</feature>
<evidence type="ECO:0000313" key="9">
    <source>
        <dbReference type="EMBL" id="TKS56483.1"/>
    </source>
</evidence>
<dbReference type="Gene3D" id="1.10.3470.10">
    <property type="entry name" value="ABC transporter involved in vitamin B12 uptake, BtuC"/>
    <property type="match status" value="1"/>
</dbReference>
<dbReference type="AlphaFoldDB" id="A0A4U5TQY9"/>
<keyword evidence="4" id="KW-1003">Cell membrane</keyword>
<evidence type="ECO:0000256" key="5">
    <source>
        <dbReference type="ARBA" id="ARBA00022692"/>
    </source>
</evidence>
<evidence type="ECO:0000256" key="7">
    <source>
        <dbReference type="ARBA" id="ARBA00023136"/>
    </source>
</evidence>
<dbReference type="EMBL" id="SWMU01000002">
    <property type="protein sequence ID" value="TKS56483.1"/>
    <property type="molecule type" value="Genomic_DNA"/>
</dbReference>
<comment type="similarity">
    <text evidence="2">Belongs to the binding-protein-dependent transport system permease family. FecCD subfamily.</text>
</comment>
<feature type="transmembrane region" description="Helical" evidence="8">
    <location>
        <begin position="195"/>
        <end position="218"/>
    </location>
</feature>